<comment type="caution">
    <text evidence="2">The sequence shown here is derived from an EMBL/GenBank/DDBJ whole genome shotgun (WGS) entry which is preliminary data.</text>
</comment>
<keyword evidence="3" id="KW-1185">Reference proteome</keyword>
<gene>
    <name evidence="2" type="ORF">ACFOMD_06285</name>
</gene>
<name>A0ABV7XAA8_9SPHN</name>
<organism evidence="2 3">
    <name type="scientific">Sphingoaurantiacus capsulatus</name>
    <dbReference type="NCBI Taxonomy" id="1771310"/>
    <lineage>
        <taxon>Bacteria</taxon>
        <taxon>Pseudomonadati</taxon>
        <taxon>Pseudomonadota</taxon>
        <taxon>Alphaproteobacteria</taxon>
        <taxon>Sphingomonadales</taxon>
        <taxon>Sphingosinicellaceae</taxon>
        <taxon>Sphingoaurantiacus</taxon>
    </lineage>
</organism>
<keyword evidence="1" id="KW-0812">Transmembrane</keyword>
<protein>
    <recommendedName>
        <fullName evidence="4">DUF4345 domain-containing protein</fullName>
    </recommendedName>
</protein>
<evidence type="ECO:0000313" key="2">
    <source>
        <dbReference type="EMBL" id="MFC3712168.1"/>
    </source>
</evidence>
<evidence type="ECO:0008006" key="4">
    <source>
        <dbReference type="Google" id="ProtNLM"/>
    </source>
</evidence>
<feature type="transmembrane region" description="Helical" evidence="1">
    <location>
        <begin position="54"/>
        <end position="75"/>
    </location>
</feature>
<feature type="transmembrane region" description="Helical" evidence="1">
    <location>
        <begin position="12"/>
        <end position="34"/>
    </location>
</feature>
<evidence type="ECO:0000256" key="1">
    <source>
        <dbReference type="SAM" id="Phobius"/>
    </source>
</evidence>
<keyword evidence="1" id="KW-0472">Membrane</keyword>
<dbReference type="EMBL" id="JBHRXV010000004">
    <property type="protein sequence ID" value="MFC3712168.1"/>
    <property type="molecule type" value="Genomic_DNA"/>
</dbReference>
<dbReference type="RefSeq" id="WP_380858520.1">
    <property type="nucleotide sequence ID" value="NZ_JBHRXV010000004.1"/>
</dbReference>
<dbReference type="Proteomes" id="UP001595615">
    <property type="component" value="Unassembled WGS sequence"/>
</dbReference>
<sequence length="136" mass="14281">MAAANMGWGKWVTLGLAAAVGLLGIGNGIAMLVMPQTWFWSVKGVSLTGGYNAHFIRDIGMVYLLTGAAMFAGMARPANRTLLWGAAAGWLGAHALFHLWEVAAGICGPEAIARDFMGVTLPGLLAAGLTWYSTRD</sequence>
<accession>A0ABV7XAA8</accession>
<feature type="transmembrane region" description="Helical" evidence="1">
    <location>
        <begin position="82"/>
        <end position="100"/>
    </location>
</feature>
<keyword evidence="1" id="KW-1133">Transmembrane helix</keyword>
<feature type="transmembrane region" description="Helical" evidence="1">
    <location>
        <begin position="112"/>
        <end position="132"/>
    </location>
</feature>
<proteinExistence type="predicted"/>
<evidence type="ECO:0000313" key="3">
    <source>
        <dbReference type="Proteomes" id="UP001595615"/>
    </source>
</evidence>
<reference evidence="3" key="1">
    <citation type="journal article" date="2019" name="Int. J. Syst. Evol. Microbiol.">
        <title>The Global Catalogue of Microorganisms (GCM) 10K type strain sequencing project: providing services to taxonomists for standard genome sequencing and annotation.</title>
        <authorList>
            <consortium name="The Broad Institute Genomics Platform"/>
            <consortium name="The Broad Institute Genome Sequencing Center for Infectious Disease"/>
            <person name="Wu L."/>
            <person name="Ma J."/>
        </authorList>
    </citation>
    <scope>NUCLEOTIDE SEQUENCE [LARGE SCALE GENOMIC DNA]</scope>
    <source>
        <strain evidence="3">KCTC 42644</strain>
    </source>
</reference>